<sequence length="556" mass="59634">MGRPSTLRVTLPPISHVPVLLALAFGDSASDGRRRVHRLPQRRRAGVRHACSDRLQGLSNPPGTPPGATTPPRGTDPDALSLHSPPPRERRDILAVAFRYFRRREREGGAAGAGKGIDRSGSDTVHMTASLLTRTHSPQFRGPLGTTPRATMLLPSRCTHAGSISARGRARTKNGAAALGEAPNTRECRMSHIASTTTPTAHTPFQHLRHTSSLYPHLSDPTHLHGHGQTQAAKETKMAQTTTASRTTAHGIPAPFFPLPPTLCSALLPRSTPTSAHALRHLQAVEDEAAGPDGLAYARPVGGSHRRSSSSGEHCRVRDRGKDVWAGTRVVRCIRLFLPSLPSPFSSPYAAALLPPLPYSPCSMSTRVNIRFADTAREAQEDQDIQNGPRNRTRRHLVHSRLGGLATAHLYLLRRRRPLLALLPAPLIGGCGIGISAIDPDVDDSFAPFTHASSDTPGAFGFGSVPSSPCTSGLTFVPPLHFDPKALLSPGLSLSRCAGVECGVSDVFQHRELHKGFSAAPPALAVLRNARQPSRSLTGNDEVDGRRMWGGVPRRM</sequence>
<protein>
    <submittedName>
        <fullName evidence="2">Uncharacterized protein</fullName>
    </submittedName>
</protein>
<feature type="region of interest" description="Disordered" evidence="1">
    <location>
        <begin position="532"/>
        <end position="556"/>
    </location>
</feature>
<dbReference type="AlphaFoldDB" id="A0A8H7CVJ3"/>
<name>A0A8H7CVJ3_9AGAR</name>
<gene>
    <name evidence="2" type="ORF">MSAN_01682300</name>
</gene>
<dbReference type="EMBL" id="JACAZH010000015">
    <property type="protein sequence ID" value="KAF7349571.1"/>
    <property type="molecule type" value="Genomic_DNA"/>
</dbReference>
<keyword evidence="3" id="KW-1185">Reference proteome</keyword>
<feature type="region of interest" description="Disordered" evidence="1">
    <location>
        <begin position="295"/>
        <end position="318"/>
    </location>
</feature>
<feature type="compositionally biased region" description="Low complexity" evidence="1">
    <location>
        <begin position="70"/>
        <end position="79"/>
    </location>
</feature>
<accession>A0A8H7CVJ3</accession>
<comment type="caution">
    <text evidence="2">The sequence shown here is derived from an EMBL/GenBank/DDBJ whole genome shotgun (WGS) entry which is preliminary data.</text>
</comment>
<evidence type="ECO:0000313" key="2">
    <source>
        <dbReference type="EMBL" id="KAF7349571.1"/>
    </source>
</evidence>
<evidence type="ECO:0000313" key="3">
    <source>
        <dbReference type="Proteomes" id="UP000623467"/>
    </source>
</evidence>
<organism evidence="2 3">
    <name type="scientific">Mycena sanguinolenta</name>
    <dbReference type="NCBI Taxonomy" id="230812"/>
    <lineage>
        <taxon>Eukaryota</taxon>
        <taxon>Fungi</taxon>
        <taxon>Dikarya</taxon>
        <taxon>Basidiomycota</taxon>
        <taxon>Agaricomycotina</taxon>
        <taxon>Agaricomycetes</taxon>
        <taxon>Agaricomycetidae</taxon>
        <taxon>Agaricales</taxon>
        <taxon>Marasmiineae</taxon>
        <taxon>Mycenaceae</taxon>
        <taxon>Mycena</taxon>
    </lineage>
</organism>
<reference evidence="2" key="1">
    <citation type="submission" date="2020-05" db="EMBL/GenBank/DDBJ databases">
        <title>Mycena genomes resolve the evolution of fungal bioluminescence.</title>
        <authorList>
            <person name="Tsai I.J."/>
        </authorList>
    </citation>
    <scope>NUCLEOTIDE SEQUENCE</scope>
    <source>
        <strain evidence="2">160909Yilan</strain>
    </source>
</reference>
<evidence type="ECO:0000256" key="1">
    <source>
        <dbReference type="SAM" id="MobiDB-lite"/>
    </source>
</evidence>
<dbReference type="Proteomes" id="UP000623467">
    <property type="component" value="Unassembled WGS sequence"/>
</dbReference>
<feature type="region of interest" description="Disordered" evidence="1">
    <location>
        <begin position="30"/>
        <end position="88"/>
    </location>
</feature>
<feature type="compositionally biased region" description="Basic residues" evidence="1">
    <location>
        <begin position="34"/>
        <end position="47"/>
    </location>
</feature>
<proteinExistence type="predicted"/>